<dbReference type="InterPro" id="IPR000618">
    <property type="entry name" value="Insect_cuticle"/>
</dbReference>
<dbReference type="GO" id="GO:0062129">
    <property type="term" value="C:chitin-based extracellular matrix"/>
    <property type="evidence" value="ECO:0007669"/>
    <property type="project" value="TreeGrafter"/>
</dbReference>
<dbReference type="InterPro" id="IPR050468">
    <property type="entry name" value="Cuticle_Struct_Prot"/>
</dbReference>
<dbReference type="GO" id="GO:0008010">
    <property type="term" value="F:structural constituent of chitin-based larval cuticle"/>
    <property type="evidence" value="ECO:0007669"/>
    <property type="project" value="TreeGrafter"/>
</dbReference>
<dbReference type="Proteomes" id="UP000037069">
    <property type="component" value="Unassembled WGS sequence"/>
</dbReference>
<dbReference type="OMA" id="ILTCCQL"/>
<dbReference type="PANTHER" id="PTHR10380:SF218">
    <property type="entry name" value="ADULT CUTICLE PROTEIN 65AA-RELATED"/>
    <property type="match status" value="1"/>
</dbReference>
<name>A0A0L0CNL7_LUCCU</name>
<proteinExistence type="predicted"/>
<sequence length="299" mass="32248">MKFIIVFAALFAIALAAPRPEDATVLRSESEVGPESFQYAFATSDGVEAQAQGQLKNVGTDEEAIVVKGSYSFVADDGQTYTVNYVADENGFQPQDAVVLRSESEVGPESYQYAYETSDGNKAEEQGQLKNVGSEDEAIVVRGSYSFVADDGQTYTVNYVADENGFQPQGAHLPLIINHIVSSSSIAKNKKQIKMKFIIVFAALFAVALAAPRPEDAVVLRSESEVGPESYQYAYETSDGNKAEEQGQLKNVGSEDEAIVVRGSYSFVADDGQTYTVNYVADENGFQPQGAHLPVAPEA</sequence>
<dbReference type="PROSITE" id="PS00233">
    <property type="entry name" value="CHIT_BIND_RR_1"/>
    <property type="match status" value="3"/>
</dbReference>
<evidence type="ECO:0000256" key="1">
    <source>
        <dbReference type="ARBA" id="ARBA00022460"/>
    </source>
</evidence>
<keyword evidence="1 2" id="KW-0193">Cuticle</keyword>
<reference evidence="4 5" key="1">
    <citation type="journal article" date="2015" name="Nat. Commun.">
        <title>Lucilia cuprina genome unlocks parasitic fly biology to underpin future interventions.</title>
        <authorList>
            <person name="Anstead C.A."/>
            <person name="Korhonen P.K."/>
            <person name="Young N.D."/>
            <person name="Hall R.S."/>
            <person name="Jex A.R."/>
            <person name="Murali S.C."/>
            <person name="Hughes D.S."/>
            <person name="Lee S.F."/>
            <person name="Perry T."/>
            <person name="Stroehlein A.J."/>
            <person name="Ansell B.R."/>
            <person name="Breugelmans B."/>
            <person name="Hofmann A."/>
            <person name="Qu J."/>
            <person name="Dugan S."/>
            <person name="Lee S.L."/>
            <person name="Chao H."/>
            <person name="Dinh H."/>
            <person name="Han Y."/>
            <person name="Doddapaneni H.V."/>
            <person name="Worley K.C."/>
            <person name="Muzny D.M."/>
            <person name="Ioannidis P."/>
            <person name="Waterhouse R.M."/>
            <person name="Zdobnov E.M."/>
            <person name="James P.J."/>
            <person name="Bagnall N.H."/>
            <person name="Kotze A.C."/>
            <person name="Gibbs R.A."/>
            <person name="Richards S."/>
            <person name="Batterham P."/>
            <person name="Gasser R.B."/>
        </authorList>
    </citation>
    <scope>NUCLEOTIDE SEQUENCE [LARGE SCALE GENOMIC DNA]</scope>
    <source>
        <strain evidence="4 5">LS</strain>
        <tissue evidence="4">Full body</tissue>
    </source>
</reference>
<dbReference type="STRING" id="7375.A0A0L0CNL7"/>
<organism evidence="4 5">
    <name type="scientific">Lucilia cuprina</name>
    <name type="common">Green bottle fly</name>
    <name type="synonym">Australian sheep blowfly</name>
    <dbReference type="NCBI Taxonomy" id="7375"/>
    <lineage>
        <taxon>Eukaryota</taxon>
        <taxon>Metazoa</taxon>
        <taxon>Ecdysozoa</taxon>
        <taxon>Arthropoda</taxon>
        <taxon>Hexapoda</taxon>
        <taxon>Insecta</taxon>
        <taxon>Pterygota</taxon>
        <taxon>Neoptera</taxon>
        <taxon>Endopterygota</taxon>
        <taxon>Diptera</taxon>
        <taxon>Brachycera</taxon>
        <taxon>Muscomorpha</taxon>
        <taxon>Oestroidea</taxon>
        <taxon>Calliphoridae</taxon>
        <taxon>Luciliinae</taxon>
        <taxon>Lucilia</taxon>
    </lineage>
</organism>
<comment type="caution">
    <text evidence="4">The sequence shown here is derived from an EMBL/GenBank/DDBJ whole genome shotgun (WGS) entry which is preliminary data.</text>
</comment>
<feature type="signal peptide" evidence="3">
    <location>
        <begin position="1"/>
        <end position="16"/>
    </location>
</feature>
<gene>
    <name evidence="4" type="ORF">FF38_03528</name>
</gene>
<evidence type="ECO:0000313" key="4">
    <source>
        <dbReference type="EMBL" id="KNC33928.1"/>
    </source>
</evidence>
<dbReference type="Pfam" id="PF00379">
    <property type="entry name" value="Chitin_bind_4"/>
    <property type="match status" value="3"/>
</dbReference>
<evidence type="ECO:0000256" key="2">
    <source>
        <dbReference type="PROSITE-ProRule" id="PRU00497"/>
    </source>
</evidence>
<dbReference type="PRINTS" id="PR00947">
    <property type="entry name" value="CUTICLE"/>
</dbReference>
<dbReference type="PANTHER" id="PTHR10380">
    <property type="entry name" value="CUTICLE PROTEIN"/>
    <property type="match status" value="1"/>
</dbReference>
<keyword evidence="5" id="KW-1185">Reference proteome</keyword>
<dbReference type="AlphaFoldDB" id="A0A0L0CNL7"/>
<dbReference type="OrthoDB" id="7255276at2759"/>
<evidence type="ECO:0000256" key="3">
    <source>
        <dbReference type="SAM" id="SignalP"/>
    </source>
</evidence>
<accession>A0A0L0CNL7</accession>
<evidence type="ECO:0000313" key="5">
    <source>
        <dbReference type="Proteomes" id="UP000037069"/>
    </source>
</evidence>
<dbReference type="InterPro" id="IPR031311">
    <property type="entry name" value="CHIT_BIND_RR_consensus"/>
</dbReference>
<feature type="chain" id="PRO_5005536688" evidence="3">
    <location>
        <begin position="17"/>
        <end position="299"/>
    </location>
</feature>
<dbReference type="PROSITE" id="PS51155">
    <property type="entry name" value="CHIT_BIND_RR_2"/>
    <property type="match status" value="3"/>
</dbReference>
<dbReference type="EMBL" id="JRES01000128">
    <property type="protein sequence ID" value="KNC33928.1"/>
    <property type="molecule type" value="Genomic_DNA"/>
</dbReference>
<protein>
    <submittedName>
        <fullName evidence="4">Larval cuticle protein 8</fullName>
    </submittedName>
</protein>
<keyword evidence="3" id="KW-0732">Signal</keyword>